<dbReference type="SUPFAM" id="SSF82171">
    <property type="entry name" value="DPP6 N-terminal domain-like"/>
    <property type="match status" value="1"/>
</dbReference>
<proteinExistence type="predicted"/>
<dbReference type="EMBL" id="LR593887">
    <property type="protein sequence ID" value="VTS00965.1"/>
    <property type="molecule type" value="Genomic_DNA"/>
</dbReference>
<evidence type="ECO:0000256" key="4">
    <source>
        <dbReference type="ARBA" id="ARBA00022840"/>
    </source>
</evidence>
<dbReference type="PROSITE" id="PS00108">
    <property type="entry name" value="PROTEIN_KINASE_ST"/>
    <property type="match status" value="1"/>
</dbReference>
<dbReference type="SMART" id="SM00220">
    <property type="entry name" value="S_TKc"/>
    <property type="match status" value="1"/>
</dbReference>
<dbReference type="Gene3D" id="1.10.510.10">
    <property type="entry name" value="Transferase(Phosphotransferase) domain 1"/>
    <property type="match status" value="1"/>
</dbReference>
<dbReference type="Gene3D" id="3.30.200.20">
    <property type="entry name" value="Phosphorylase Kinase, domain 1"/>
    <property type="match status" value="1"/>
</dbReference>
<dbReference type="GO" id="GO:0004674">
    <property type="term" value="F:protein serine/threonine kinase activity"/>
    <property type="evidence" value="ECO:0007669"/>
    <property type="project" value="TreeGrafter"/>
</dbReference>
<keyword evidence="3 7" id="KW-0418">Kinase</keyword>
<accession>A0A6C2YMD9</accession>
<dbReference type="CDD" id="cd14014">
    <property type="entry name" value="STKc_PknB_like"/>
    <property type="match status" value="1"/>
</dbReference>
<evidence type="ECO:0000256" key="3">
    <source>
        <dbReference type="ARBA" id="ARBA00022777"/>
    </source>
</evidence>
<dbReference type="PANTHER" id="PTHR43289:SF6">
    <property type="entry name" value="SERINE_THREONINE-PROTEIN KINASE NEKL-3"/>
    <property type="match status" value="1"/>
</dbReference>
<dbReference type="Pfam" id="PF00069">
    <property type="entry name" value="Pkinase"/>
    <property type="match status" value="1"/>
</dbReference>
<keyword evidence="4" id="KW-0067">ATP-binding</keyword>
<sequence length="1456" mass="162523">MTSPPSPSDPSEFRALDLRIHAFLTTLASDPAATPEAFLPADAPFAHRVELLHAELQGRLRLGQEFRVEELVARYPVLSELPEILRELIFTEYRQRRRSDPGLELAAYQQRFPQLALSQLPSQWSRPNTATALPPLETIPGLLLLEEAGSGGMGVVYRAVEHSLQRMVALKTLRFVPTERDLKRFRAEAEYLARLQHPHIVRIHQIGEHAGRPYFTMDWIPGGTLAQRLKSGRLDVRHAVALLRSIADAIADAHRLNIVHRDLKPANILMRTNTHPLVSDFGLAKDLSPIAEGMTEPGTPVGTPIYMAPEQLEESGSVGPLADLYALGAILYECLTGQPPITPEEIRNRIRGLPTQRTISPRDIRREIPKDLERITLRCLHPNADRRYPSVADFAEDLRRFEQGLPVMARPILRIERILRWCQRNRTAAASLLVVGMLAVLCTILAGGILLQQWQSRQESEANLTAVMAESAGRERIVGQLNAAVTTADMQRKQAERMSQLSARLIAETGQQRASAGQIAEGCLWLARALETTPDPHSELAHAIRRSLAAWQPLLPETLAVVERSNDSPSDFALPYLPRNAAASPDLRWLAIARKTGVEVFRLQPFRLHRRIELTAAESEGEFALDGWYRPTRNAPLVRDLHASADSQEFLVVTRDSQVRRIAWDSGETLAQWQSARPIRVARYTGTGRDFPIGESPPILCWTSSPNLRREPMVTQSRVAAAMRGDRVDAYTRTGTPLGFTPELVDPPTLAISSNSGSVFAINSAVERRGITLGNWGKSDWVTQSHPGTVQQTVLMNDAGTEAILAFTLASPDENNTLTTELEWWSLNPPKLRHRCRIPGMVIPSQVACDGSRNRLVLHLNRTLMLVDFPSGTVVARRTVAAPAEAVEFWLSNVGQQWLHRSGIDPWAWLGWREAFQFAESLGSPPRNCRESAPNSGEFRMETAEGTQLIEAVAEQGFPVRLLPAMWAVSRTNSANSPWITPIPQADWRNIDQSMRLIRHPDEPWAVRNRIDAPPIGYLWEGRLLLAPTFTRAVQIEGNRFRIVKLPEHQAGPVLRLPREFDKFPPTVTWSADGRRCLILSIAAEQTRLMEGMVCDSETGAIIRRVPETARATIAADGQWVVWEDQRTGNLRRAAIDRPNQPDTPLKRAVTHPIAGPIQITRDGTGCLLHSTSDSTITGEWIDLATGNVRRVLERPNHRLFRLLESELLGIICVEELPSSELLVTLLTDSHREPIRLPNRHAIDRSFQFAQAPIWQLAANGRVLMGRAQSRQIIAWNLDHPGEIPLANRGKLRTFTRDNQFAIVDMNDASGQSLREVIDRITGARIESFPGSSGLIDSPDGRDWLPSSSGIQRFDRATRLPIGPMLRHVAIWQEDEFLQLGQSEFRWQDHASLGLPTIAEPEWSASQWREELEFRTGMELAPDGSLRGLSAAEWQRRAADRGAATDSAPAAAKPPP</sequence>
<keyword evidence="8" id="KW-1185">Reference proteome</keyword>
<dbReference type="InParanoid" id="A0A6C2YMD9"/>
<name>A0A6C2YMD9_9BACT</name>
<feature type="domain" description="Protein kinase" evidence="6">
    <location>
        <begin position="142"/>
        <end position="408"/>
    </location>
</feature>
<dbReference type="SUPFAM" id="SSF56112">
    <property type="entry name" value="Protein kinase-like (PK-like)"/>
    <property type="match status" value="1"/>
</dbReference>
<keyword evidence="2" id="KW-0547">Nucleotide-binding</keyword>
<evidence type="ECO:0000256" key="2">
    <source>
        <dbReference type="ARBA" id="ARBA00022741"/>
    </source>
</evidence>
<dbReference type="RefSeq" id="WP_162657483.1">
    <property type="nucleotide sequence ID" value="NZ_LR593887.1"/>
</dbReference>
<dbReference type="InterPro" id="IPR000719">
    <property type="entry name" value="Prot_kinase_dom"/>
</dbReference>
<evidence type="ECO:0000256" key="1">
    <source>
        <dbReference type="ARBA" id="ARBA00022679"/>
    </source>
</evidence>
<feature type="compositionally biased region" description="Low complexity" evidence="5">
    <location>
        <begin position="1441"/>
        <end position="1456"/>
    </location>
</feature>
<dbReference type="EMBL" id="LR586016">
    <property type="protein sequence ID" value="VIP02293.1"/>
    <property type="molecule type" value="Genomic_DNA"/>
</dbReference>
<feature type="region of interest" description="Disordered" evidence="5">
    <location>
        <begin position="1431"/>
        <end position="1456"/>
    </location>
</feature>
<dbReference type="KEGG" id="tim:GMBLW1_16670"/>
<dbReference type="InterPro" id="IPR011009">
    <property type="entry name" value="Kinase-like_dom_sf"/>
</dbReference>
<evidence type="ECO:0000313" key="7">
    <source>
        <dbReference type="EMBL" id="VIP02293.1"/>
    </source>
</evidence>
<dbReference type="PANTHER" id="PTHR43289">
    <property type="entry name" value="MITOGEN-ACTIVATED PROTEIN KINASE KINASE KINASE 20-RELATED"/>
    <property type="match status" value="1"/>
</dbReference>
<reference evidence="7" key="1">
    <citation type="submission" date="2019-04" db="EMBL/GenBank/DDBJ databases">
        <authorList>
            <consortium name="Science for Life Laboratories"/>
        </authorList>
    </citation>
    <scope>NUCLEOTIDE SEQUENCE</scope>
    <source>
        <strain evidence="7">MBLW1</strain>
    </source>
</reference>
<dbReference type="Proteomes" id="UP000464378">
    <property type="component" value="Chromosome"/>
</dbReference>
<dbReference type="GO" id="GO:0005524">
    <property type="term" value="F:ATP binding"/>
    <property type="evidence" value="ECO:0007669"/>
    <property type="project" value="UniProtKB-KW"/>
</dbReference>
<evidence type="ECO:0000313" key="8">
    <source>
        <dbReference type="Proteomes" id="UP000464378"/>
    </source>
</evidence>
<gene>
    <name evidence="7" type="ORF">GMBLW1_16670</name>
</gene>
<protein>
    <recommendedName>
        <fullName evidence="6">Protein kinase domain-containing protein</fullName>
    </recommendedName>
</protein>
<dbReference type="PROSITE" id="PS50011">
    <property type="entry name" value="PROTEIN_KINASE_DOM"/>
    <property type="match status" value="1"/>
</dbReference>
<dbReference type="InterPro" id="IPR008271">
    <property type="entry name" value="Ser/Thr_kinase_AS"/>
</dbReference>
<keyword evidence="1" id="KW-0808">Transferase</keyword>
<organism evidence="7">
    <name type="scientific">Tuwongella immobilis</name>
    <dbReference type="NCBI Taxonomy" id="692036"/>
    <lineage>
        <taxon>Bacteria</taxon>
        <taxon>Pseudomonadati</taxon>
        <taxon>Planctomycetota</taxon>
        <taxon>Planctomycetia</taxon>
        <taxon>Gemmatales</taxon>
        <taxon>Gemmataceae</taxon>
        <taxon>Tuwongella</taxon>
    </lineage>
</organism>
<evidence type="ECO:0000256" key="5">
    <source>
        <dbReference type="SAM" id="MobiDB-lite"/>
    </source>
</evidence>
<evidence type="ECO:0000259" key="6">
    <source>
        <dbReference type="PROSITE" id="PS50011"/>
    </source>
</evidence>